<name>A0A5C4IYV2_9ACTN</name>
<dbReference type="EMBL" id="VCKW01000469">
    <property type="protein sequence ID" value="TMQ85243.1"/>
    <property type="molecule type" value="Genomic_DNA"/>
</dbReference>
<proteinExistence type="predicted"/>
<protein>
    <submittedName>
        <fullName evidence="2">Alkaline phosphatase family protein</fullName>
    </submittedName>
</protein>
<dbReference type="OrthoDB" id="9779267at2"/>
<dbReference type="SUPFAM" id="SSF53649">
    <property type="entry name" value="Alkaline phosphatase-like"/>
    <property type="match status" value="1"/>
</dbReference>
<dbReference type="Proteomes" id="UP000309174">
    <property type="component" value="Unassembled WGS sequence"/>
</dbReference>
<dbReference type="Pfam" id="PF01663">
    <property type="entry name" value="Phosphodiest"/>
    <property type="match status" value="1"/>
</dbReference>
<evidence type="ECO:0000256" key="1">
    <source>
        <dbReference type="SAM" id="MobiDB-lite"/>
    </source>
</evidence>
<feature type="compositionally biased region" description="Low complexity" evidence="1">
    <location>
        <begin position="66"/>
        <end position="75"/>
    </location>
</feature>
<dbReference type="InterPro" id="IPR017850">
    <property type="entry name" value="Alkaline_phosphatase_core_sf"/>
</dbReference>
<accession>A0A5C4IYV2</accession>
<dbReference type="InterPro" id="IPR002591">
    <property type="entry name" value="Phosphodiest/P_Trfase"/>
</dbReference>
<reference evidence="2 3" key="1">
    <citation type="submission" date="2019-05" db="EMBL/GenBank/DDBJ databases">
        <title>Draft genome sequence of Actinomadura sp. 14C53.</title>
        <authorList>
            <person name="Saricaoglu S."/>
            <person name="Isik K."/>
        </authorList>
    </citation>
    <scope>NUCLEOTIDE SEQUENCE [LARGE SCALE GENOMIC DNA]</scope>
    <source>
        <strain evidence="2 3">14C53</strain>
    </source>
</reference>
<gene>
    <name evidence="2" type="ORF">ETD83_40720</name>
</gene>
<feature type="compositionally biased region" description="Basic residues" evidence="1">
    <location>
        <begin position="9"/>
        <end position="20"/>
    </location>
</feature>
<keyword evidence="3" id="KW-1185">Reference proteome</keyword>
<evidence type="ECO:0000313" key="3">
    <source>
        <dbReference type="Proteomes" id="UP000309174"/>
    </source>
</evidence>
<evidence type="ECO:0000313" key="2">
    <source>
        <dbReference type="EMBL" id="TMQ85243.1"/>
    </source>
</evidence>
<feature type="compositionally biased region" description="Basic residues" evidence="1">
    <location>
        <begin position="28"/>
        <end position="37"/>
    </location>
</feature>
<dbReference type="AlphaFoldDB" id="A0A5C4IYV2"/>
<organism evidence="2 3">
    <name type="scientific">Actinomadura soli</name>
    <dbReference type="NCBI Taxonomy" id="2508997"/>
    <lineage>
        <taxon>Bacteria</taxon>
        <taxon>Bacillati</taxon>
        <taxon>Actinomycetota</taxon>
        <taxon>Actinomycetes</taxon>
        <taxon>Streptosporangiales</taxon>
        <taxon>Thermomonosporaceae</taxon>
        <taxon>Actinomadura</taxon>
    </lineage>
</organism>
<sequence length="451" mass="47521">MRGRELRGRPRVHGQRHVRRPVAAGQRGRGRRGRRRSCAGLRRGTVRRDRPVTAPGAEPPAPGPTAPGASGAEPTVPGPLAPEPPVPRYGAGALADLPPSVLASLGVADAVNVLGLPPSPRVCVLLIDGLGWQQLKAHPDEAPYLNAMDGGPITSGFPATTVSSLGSLGTGAPPGAHGLLGVQVAIPGTGRLLNCLRWQDDSVAPEEFQPVPTVYERAAADGVEVGYVALRQYRGTALSRATARGARYHAADGLGQLVGRTELALRQGDRSFVTVYHADLDSTGHRYGTASADWRHQLRFMDMLAQRIAAVLPPGAALYVTADHGMVDPTERVDADTVPELRDGVALLGGDARARYVYSEPGAHAGVLAAWTALLGDRAWVVPRDEAVADGWFGPLGPGMLERIGDVIAVPHADLAIVASEREPWLNRMVGMHGSLVPAEQLVPLLTTSRP</sequence>
<comment type="caution">
    <text evidence="2">The sequence shown here is derived from an EMBL/GenBank/DDBJ whole genome shotgun (WGS) entry which is preliminary data.</text>
</comment>
<feature type="region of interest" description="Disordered" evidence="1">
    <location>
        <begin position="1"/>
        <end position="84"/>
    </location>
</feature>
<dbReference type="Gene3D" id="3.40.720.10">
    <property type="entry name" value="Alkaline Phosphatase, subunit A"/>
    <property type="match status" value="1"/>
</dbReference>